<protein>
    <recommendedName>
        <fullName evidence="4">Prepilin-type N-terminal cleavage/methylation domain-containing protein</fullName>
    </recommendedName>
</protein>
<evidence type="ECO:0000313" key="2">
    <source>
        <dbReference type="EMBL" id="SHI17535.1"/>
    </source>
</evidence>
<dbReference type="RefSeq" id="WP_073019754.1">
    <property type="nucleotide sequence ID" value="NZ_FQXU01000007.1"/>
</dbReference>
<feature type="transmembrane region" description="Helical" evidence="1">
    <location>
        <begin position="13"/>
        <end position="32"/>
    </location>
</feature>
<dbReference type="AlphaFoldDB" id="A0A1M5YZW3"/>
<name>A0A1M5YZW3_9CLOT</name>
<gene>
    <name evidence="2" type="ORF">SAMN02745941_02395</name>
</gene>
<evidence type="ECO:0008006" key="4">
    <source>
        <dbReference type="Google" id="ProtNLM"/>
    </source>
</evidence>
<proteinExistence type="predicted"/>
<dbReference type="Proteomes" id="UP000184241">
    <property type="component" value="Unassembled WGS sequence"/>
</dbReference>
<reference evidence="2 3" key="1">
    <citation type="submission" date="2016-11" db="EMBL/GenBank/DDBJ databases">
        <authorList>
            <person name="Jaros S."/>
            <person name="Januszkiewicz K."/>
            <person name="Wedrychowicz H."/>
        </authorList>
    </citation>
    <scope>NUCLEOTIDE SEQUENCE [LARGE SCALE GENOMIC DNA]</scope>
    <source>
        <strain evidence="2 3">DSM 6191</strain>
    </source>
</reference>
<keyword evidence="1" id="KW-1133">Transmembrane helix</keyword>
<dbReference type="EMBL" id="FQXU01000007">
    <property type="protein sequence ID" value="SHI17535.1"/>
    <property type="molecule type" value="Genomic_DNA"/>
</dbReference>
<sequence>MLSKKKGNVLIEIPIVIAVIAIVIVISFEAMIKANKMYKLRNDVRKNTVIFKSVVGELRYNSKYNEMKDKIGEGSTFYINEENLILDKMKESNIKDLLDNNLINDKKFVQVDAHKNSDVISLEISLKGENSHDVDLKELVYISENLEL</sequence>
<organism evidence="2 3">
    <name type="scientific">Clostridium intestinale DSM 6191</name>
    <dbReference type="NCBI Taxonomy" id="1121320"/>
    <lineage>
        <taxon>Bacteria</taxon>
        <taxon>Bacillati</taxon>
        <taxon>Bacillota</taxon>
        <taxon>Clostridia</taxon>
        <taxon>Eubacteriales</taxon>
        <taxon>Clostridiaceae</taxon>
        <taxon>Clostridium</taxon>
    </lineage>
</organism>
<evidence type="ECO:0000256" key="1">
    <source>
        <dbReference type="SAM" id="Phobius"/>
    </source>
</evidence>
<evidence type="ECO:0000313" key="3">
    <source>
        <dbReference type="Proteomes" id="UP000184241"/>
    </source>
</evidence>
<keyword evidence="1" id="KW-0472">Membrane</keyword>
<accession>A0A1M5YZW3</accession>
<keyword evidence="1" id="KW-0812">Transmembrane</keyword>